<name>A0A167N688_CALVF</name>
<feature type="region of interest" description="Disordered" evidence="1">
    <location>
        <begin position="601"/>
        <end position="654"/>
    </location>
</feature>
<organism evidence="2 3">
    <name type="scientific">Calocera viscosa (strain TUFC12733)</name>
    <dbReference type="NCBI Taxonomy" id="1330018"/>
    <lineage>
        <taxon>Eukaryota</taxon>
        <taxon>Fungi</taxon>
        <taxon>Dikarya</taxon>
        <taxon>Basidiomycota</taxon>
        <taxon>Agaricomycotina</taxon>
        <taxon>Dacrymycetes</taxon>
        <taxon>Dacrymycetales</taxon>
        <taxon>Dacrymycetaceae</taxon>
        <taxon>Calocera</taxon>
    </lineage>
</organism>
<evidence type="ECO:0000313" key="3">
    <source>
        <dbReference type="Proteomes" id="UP000076738"/>
    </source>
</evidence>
<sequence>MAHLFGKGPCSRGDGTIPSAFPQTVFSNPTDADGMIEENTAQIDDGLELDIGESAREGVAEEDAVLDVLMGDDDDGNTDPNSDGDGALGTAQFLLSLGAQPLSALIPKTPTPPPPDSDDDALPDMSDEAKGSNIDIGHLYQICNRLYGSHKLLKWDYGPDGGAGNKDKKATLTIELPNGNVRTFKSRGHWTKKSQAKASSALVAIESGAIDFLETGTDKRVREQVAVAEDSSVEKKPVQGEVDETQILDQCKMWRQNKVQPVFTYTVDSKQGTGFGCVLSIYLSKEIQRSWSVRIAYGTKQEAKWAACADAIRLGILDFIAHGDGLTEPWDDEAAAKHPKKIKELMFIGATKENPNHITQQGYYDALPKPLTHNVGFGEGQPNPVSYLYQLFGKAQHCGVKEQFTAISEPHIHQGHGCLLRVEHRDESFSYLVPSAFAKRAEAKAAVCLLALSQGIADILEDIRRKSPRGISSGRGNGSAQNIKTEHSPFKATLSSSDKDLGEVCLNAICRELDAFKPGAYPRFDGHQNPDGSYTTRLEVFLDRMNRRVYTSPGEYKTMHNAKLAVSILAVERGILEFVRFRGGPVPHGYLRPPVGGVDIPYVPQSEHDPGAADLRSRIGDDAPGPRAGSQSSHSRRSPPAVYPSYGGRLSGGYSYPEYPPREYREDWYPPPPESHPLAYARPDERTYYDYPEHRVHHPASQDPRGRYPPSYYPSPSSSGSAAYPPDFDPNRPSLPPAGGGYDRYGYGRHAEDTRYYEYQRNLDAYGRYPEEPPPSPPHRSPSAYPQEQGYYPHYPDANPRLYDRNYPPRAEDRRPYYERPHEYPPPREDVGPYYSGEPPYSATRAEYPDKEVFPQTSPASDYHTADPSVAARYTPYEGQQREVSLQDFLKFRESSQKHEAGPSPSISLETYGRPDSDNSRFEYTPIGDSSFRHPPQPEPPAVGPAASNTEHLTSEPSAIGLSSAALFALLGGNPLQDSVSASSKPPLSVAIPPPDATRSTPASSKSVTFALSAGGISPVSTKDPRKRPHLQSTDTKTPVSPIKTKSFVNDLLELCKARDLAEPDFRSETVTTEAGVKYRVWLMLGRQKMELKTTFNSVAQGYERLSKVVKERLEGESEYPQAKRRKIGEDAGDGAPAV</sequence>
<evidence type="ECO:0000313" key="2">
    <source>
        <dbReference type="EMBL" id="KZO97387.1"/>
    </source>
</evidence>
<reference evidence="2 3" key="1">
    <citation type="journal article" date="2016" name="Mol. Biol. Evol.">
        <title>Comparative Genomics of Early-Diverging Mushroom-Forming Fungi Provides Insights into the Origins of Lignocellulose Decay Capabilities.</title>
        <authorList>
            <person name="Nagy L.G."/>
            <person name="Riley R."/>
            <person name="Tritt A."/>
            <person name="Adam C."/>
            <person name="Daum C."/>
            <person name="Floudas D."/>
            <person name="Sun H."/>
            <person name="Yadav J.S."/>
            <person name="Pangilinan J."/>
            <person name="Larsson K.H."/>
            <person name="Matsuura K."/>
            <person name="Barry K."/>
            <person name="Labutti K."/>
            <person name="Kuo R."/>
            <person name="Ohm R.A."/>
            <person name="Bhattacharya S.S."/>
            <person name="Shirouzu T."/>
            <person name="Yoshinaga Y."/>
            <person name="Martin F.M."/>
            <person name="Grigoriev I.V."/>
            <person name="Hibbett D.S."/>
        </authorList>
    </citation>
    <scope>NUCLEOTIDE SEQUENCE [LARGE SCALE GENOMIC DNA]</scope>
    <source>
        <strain evidence="2 3">TUFC12733</strain>
    </source>
</reference>
<feature type="compositionally biased region" description="Low complexity" evidence="1">
    <location>
        <begin position="708"/>
        <end position="726"/>
    </location>
</feature>
<gene>
    <name evidence="2" type="ORF">CALVIDRAFT_597685</name>
</gene>
<protein>
    <submittedName>
        <fullName evidence="2">Uncharacterized protein</fullName>
    </submittedName>
</protein>
<dbReference type="Proteomes" id="UP000076738">
    <property type="component" value="Unassembled WGS sequence"/>
</dbReference>
<feature type="compositionally biased region" description="Basic and acidic residues" evidence="1">
    <location>
        <begin position="810"/>
        <end position="831"/>
    </location>
</feature>
<feature type="region of interest" description="Disordered" evidence="1">
    <location>
        <begin position="766"/>
        <end position="957"/>
    </location>
</feature>
<dbReference type="STRING" id="1330018.A0A167N688"/>
<feature type="region of interest" description="Disordered" evidence="1">
    <location>
        <begin position="978"/>
        <end position="1042"/>
    </location>
</feature>
<feature type="compositionally biased region" description="Polar residues" evidence="1">
    <location>
        <begin position="948"/>
        <end position="957"/>
    </location>
</feature>
<keyword evidence="3" id="KW-1185">Reference proteome</keyword>
<feature type="region of interest" description="Disordered" evidence="1">
    <location>
        <begin position="695"/>
        <end position="747"/>
    </location>
</feature>
<feature type="compositionally biased region" description="Low complexity" evidence="1">
    <location>
        <begin position="643"/>
        <end position="654"/>
    </location>
</feature>
<feature type="compositionally biased region" description="Basic and acidic residues" evidence="1">
    <location>
        <begin position="890"/>
        <end position="901"/>
    </location>
</feature>
<accession>A0A167N688</accession>
<dbReference type="AlphaFoldDB" id="A0A167N688"/>
<dbReference type="OrthoDB" id="3254160at2759"/>
<feature type="compositionally biased region" description="Polar residues" evidence="1">
    <location>
        <begin position="998"/>
        <end position="1010"/>
    </location>
</feature>
<feature type="region of interest" description="Disordered" evidence="1">
    <location>
        <begin position="69"/>
        <end position="89"/>
    </location>
</feature>
<dbReference type="EMBL" id="KV417280">
    <property type="protein sequence ID" value="KZO97387.1"/>
    <property type="molecule type" value="Genomic_DNA"/>
</dbReference>
<feature type="region of interest" description="Disordered" evidence="1">
    <location>
        <begin position="1114"/>
        <end position="1139"/>
    </location>
</feature>
<feature type="compositionally biased region" description="Basic and acidic residues" evidence="1">
    <location>
        <begin position="606"/>
        <end position="621"/>
    </location>
</feature>
<feature type="region of interest" description="Disordered" evidence="1">
    <location>
        <begin position="103"/>
        <end position="130"/>
    </location>
</feature>
<feature type="region of interest" description="Disordered" evidence="1">
    <location>
        <begin position="1"/>
        <end position="22"/>
    </location>
</feature>
<feature type="compositionally biased region" description="Acidic residues" evidence="1">
    <location>
        <begin position="116"/>
        <end position="126"/>
    </location>
</feature>
<proteinExistence type="predicted"/>
<evidence type="ECO:0000256" key="1">
    <source>
        <dbReference type="SAM" id="MobiDB-lite"/>
    </source>
</evidence>